<feature type="domain" description="GIR1-like zinc ribbon" evidence="2">
    <location>
        <begin position="109"/>
        <end position="141"/>
    </location>
</feature>
<proteinExistence type="predicted"/>
<dbReference type="STRING" id="56857.A0A200RB60"/>
<dbReference type="PANTHER" id="PTHR33177:SF74">
    <property type="entry name" value="PROTEIN GL2-INTERACTING REPRESSOR 1"/>
    <property type="match status" value="1"/>
</dbReference>
<organism evidence="3 4">
    <name type="scientific">Macleaya cordata</name>
    <name type="common">Five-seeded plume-poppy</name>
    <name type="synonym">Bocconia cordata</name>
    <dbReference type="NCBI Taxonomy" id="56857"/>
    <lineage>
        <taxon>Eukaryota</taxon>
        <taxon>Viridiplantae</taxon>
        <taxon>Streptophyta</taxon>
        <taxon>Embryophyta</taxon>
        <taxon>Tracheophyta</taxon>
        <taxon>Spermatophyta</taxon>
        <taxon>Magnoliopsida</taxon>
        <taxon>Ranunculales</taxon>
        <taxon>Papaveraceae</taxon>
        <taxon>Papaveroideae</taxon>
        <taxon>Macleaya</taxon>
    </lineage>
</organism>
<dbReference type="OMA" id="HMENNIN"/>
<dbReference type="PANTHER" id="PTHR33177">
    <property type="entry name" value="PUTATIVE-RELATED"/>
    <property type="match status" value="1"/>
</dbReference>
<accession>A0A200RB60</accession>
<evidence type="ECO:0000256" key="1">
    <source>
        <dbReference type="SAM" id="MobiDB-lite"/>
    </source>
</evidence>
<dbReference type="InterPro" id="IPR055281">
    <property type="entry name" value="GIR1-2/SIED1"/>
</dbReference>
<evidence type="ECO:0000313" key="3">
    <source>
        <dbReference type="EMBL" id="OVA19937.1"/>
    </source>
</evidence>
<feature type="region of interest" description="Disordered" evidence="1">
    <location>
        <begin position="1"/>
        <end position="20"/>
    </location>
</feature>
<sequence>MEGGPSKGNKKGQTFLDDQSNDKCKINISLSLSNSVLESKQPSSPESVSDDNPNDQHMENNINLEIPAASSTTSTSCSSSSSITVDGSHRKSSRSTDGGEAAAGVGAASMVLAGCPRCLMYVMLWKQNPRCPRCNNSTLLNIFNGH</sequence>
<evidence type="ECO:0000259" key="2">
    <source>
        <dbReference type="Pfam" id="PF24747"/>
    </source>
</evidence>
<dbReference type="InterPro" id="IPR056440">
    <property type="entry name" value="Zn-ribbon_GIR1"/>
</dbReference>
<dbReference type="Pfam" id="PF24747">
    <property type="entry name" value="Zn-ribbon_GIR1"/>
    <property type="match status" value="1"/>
</dbReference>
<protein>
    <recommendedName>
        <fullName evidence="2">GIR1-like zinc ribbon domain-containing protein</fullName>
    </recommendedName>
</protein>
<dbReference type="InParanoid" id="A0A200RB60"/>
<comment type="caution">
    <text evidence="3">The sequence shown here is derived from an EMBL/GenBank/DDBJ whole genome shotgun (WGS) entry which is preliminary data.</text>
</comment>
<dbReference type="OrthoDB" id="1939260at2759"/>
<reference evidence="3 4" key="1">
    <citation type="journal article" date="2017" name="Mol. Plant">
        <title>The Genome of Medicinal Plant Macleaya cordata Provides New Insights into Benzylisoquinoline Alkaloids Metabolism.</title>
        <authorList>
            <person name="Liu X."/>
            <person name="Liu Y."/>
            <person name="Huang P."/>
            <person name="Ma Y."/>
            <person name="Qing Z."/>
            <person name="Tang Q."/>
            <person name="Cao H."/>
            <person name="Cheng P."/>
            <person name="Zheng Y."/>
            <person name="Yuan Z."/>
            <person name="Zhou Y."/>
            <person name="Liu J."/>
            <person name="Tang Z."/>
            <person name="Zhuo Y."/>
            <person name="Zhang Y."/>
            <person name="Yu L."/>
            <person name="Huang J."/>
            <person name="Yang P."/>
            <person name="Peng Q."/>
            <person name="Zhang J."/>
            <person name="Jiang W."/>
            <person name="Zhang Z."/>
            <person name="Lin K."/>
            <person name="Ro D.K."/>
            <person name="Chen X."/>
            <person name="Xiong X."/>
            <person name="Shang Y."/>
            <person name="Huang S."/>
            <person name="Zeng J."/>
        </authorList>
    </citation>
    <scope>NUCLEOTIDE SEQUENCE [LARGE SCALE GENOMIC DNA]</scope>
    <source>
        <strain evidence="4">cv. BLH2017</strain>
        <tissue evidence="3">Root</tissue>
    </source>
</reference>
<gene>
    <name evidence="3" type="ORF">BVC80_237g37</name>
</gene>
<feature type="compositionally biased region" description="Polar residues" evidence="1">
    <location>
        <begin position="36"/>
        <end position="47"/>
    </location>
</feature>
<dbReference type="AlphaFoldDB" id="A0A200RB60"/>
<feature type="compositionally biased region" description="Low complexity" evidence="1">
    <location>
        <begin position="70"/>
        <end position="82"/>
    </location>
</feature>
<dbReference type="EMBL" id="MVGT01000164">
    <property type="protein sequence ID" value="OVA19937.1"/>
    <property type="molecule type" value="Genomic_DNA"/>
</dbReference>
<keyword evidence="4" id="KW-1185">Reference proteome</keyword>
<evidence type="ECO:0000313" key="4">
    <source>
        <dbReference type="Proteomes" id="UP000195402"/>
    </source>
</evidence>
<dbReference type="Proteomes" id="UP000195402">
    <property type="component" value="Unassembled WGS sequence"/>
</dbReference>
<feature type="region of interest" description="Disordered" evidence="1">
    <location>
        <begin position="35"/>
        <end position="102"/>
    </location>
</feature>
<name>A0A200RB60_MACCD</name>